<dbReference type="NCBIfam" id="TIGR00338">
    <property type="entry name" value="serB"/>
    <property type="match status" value="1"/>
</dbReference>
<evidence type="ECO:0000256" key="10">
    <source>
        <dbReference type="ARBA" id="ARBA00023299"/>
    </source>
</evidence>
<dbReference type="GO" id="GO:0036424">
    <property type="term" value="F:L-phosphoserine phosphatase activity"/>
    <property type="evidence" value="ECO:0007669"/>
    <property type="project" value="InterPro"/>
</dbReference>
<keyword evidence="10" id="KW-0718">Serine biosynthesis</keyword>
<dbReference type="SFLD" id="SFLDG01136">
    <property type="entry name" value="C1.6:_Phosphoserine_Phosphatas"/>
    <property type="match status" value="1"/>
</dbReference>
<dbReference type="InterPro" id="IPR036412">
    <property type="entry name" value="HAD-like_sf"/>
</dbReference>
<keyword evidence="17" id="KW-1185">Reference proteome</keyword>
<dbReference type="Gene3D" id="3.40.50.1000">
    <property type="entry name" value="HAD superfamily/HAD-like"/>
    <property type="match status" value="1"/>
</dbReference>
<evidence type="ECO:0000256" key="4">
    <source>
        <dbReference type="ARBA" id="ARBA00012640"/>
    </source>
</evidence>
<dbReference type="PANTHER" id="PTHR43344">
    <property type="entry name" value="PHOSPHOSERINE PHOSPHATASE"/>
    <property type="match status" value="1"/>
</dbReference>
<dbReference type="Gene3D" id="1.10.150.210">
    <property type="entry name" value="Phosphoserine phosphatase, domain 2"/>
    <property type="match status" value="1"/>
</dbReference>
<feature type="domain" description="Phosphoserine phosphatase N-terminal" evidence="15">
    <location>
        <begin position="39"/>
        <end position="99"/>
    </location>
</feature>
<dbReference type="InterPro" id="IPR041449">
    <property type="entry name" value="SerB_N"/>
</dbReference>
<proteinExistence type="inferred from homology"/>
<keyword evidence="7" id="KW-0479">Metal-binding</keyword>
<evidence type="ECO:0000256" key="5">
    <source>
        <dbReference type="ARBA" id="ARBA00015196"/>
    </source>
</evidence>
<organism evidence="16 17">
    <name type="scientific">Photorhabdus aegyptia</name>
    <dbReference type="NCBI Taxonomy" id="2805098"/>
    <lineage>
        <taxon>Bacteria</taxon>
        <taxon>Pseudomonadati</taxon>
        <taxon>Pseudomonadota</taxon>
        <taxon>Gammaproteobacteria</taxon>
        <taxon>Enterobacterales</taxon>
        <taxon>Morganellaceae</taxon>
        <taxon>Photorhabdus</taxon>
    </lineage>
</organism>
<reference evidence="16 17" key="1">
    <citation type="submission" date="2014-03" db="EMBL/GenBank/DDBJ databases">
        <title>Draft Genome of Photorhabdus luminescens BA1, an Egyptian Isolate.</title>
        <authorList>
            <person name="Ghazal S."/>
            <person name="Hurst S.G.IV."/>
            <person name="Morris K."/>
            <person name="Thomas K."/>
            <person name="Tisa L.S."/>
        </authorList>
    </citation>
    <scope>NUCLEOTIDE SEQUENCE [LARGE SCALE GENOMIC DNA]</scope>
    <source>
        <strain evidence="16 17">BA1</strain>
    </source>
</reference>
<dbReference type="InterPro" id="IPR050582">
    <property type="entry name" value="HAD-like_SerB"/>
</dbReference>
<comment type="catalytic activity">
    <reaction evidence="13">
        <text>O-phospho-D-serine + H2O = D-serine + phosphate</text>
        <dbReference type="Rhea" id="RHEA:24873"/>
        <dbReference type="ChEBI" id="CHEBI:15377"/>
        <dbReference type="ChEBI" id="CHEBI:35247"/>
        <dbReference type="ChEBI" id="CHEBI:43474"/>
        <dbReference type="ChEBI" id="CHEBI:58680"/>
        <dbReference type="EC" id="3.1.3.3"/>
    </reaction>
</comment>
<protein>
    <recommendedName>
        <fullName evidence="5">Phosphoserine phosphatase</fullName>
        <ecNumber evidence="4">3.1.3.3</ecNumber>
    </recommendedName>
    <alternativeName>
        <fullName evidence="11">O-phosphoserine phosphohydrolase</fullName>
    </alternativeName>
</protein>
<dbReference type="NCBIfam" id="NF008350">
    <property type="entry name" value="PRK11133.1"/>
    <property type="match status" value="1"/>
</dbReference>
<dbReference type="EMBL" id="JFGV01000013">
    <property type="protein sequence ID" value="EYU16254.1"/>
    <property type="molecule type" value="Genomic_DNA"/>
</dbReference>
<evidence type="ECO:0000256" key="12">
    <source>
        <dbReference type="ARBA" id="ARBA00048138"/>
    </source>
</evidence>
<evidence type="ECO:0000256" key="7">
    <source>
        <dbReference type="ARBA" id="ARBA00022723"/>
    </source>
</evidence>
<dbReference type="FunFam" id="3.40.50.1000:FF:000048">
    <property type="entry name" value="Phosphoserine phosphatase"/>
    <property type="match status" value="1"/>
</dbReference>
<dbReference type="Pfam" id="PF00702">
    <property type="entry name" value="Hydrolase"/>
    <property type="match status" value="1"/>
</dbReference>
<comment type="catalytic activity">
    <reaction evidence="12">
        <text>O-phospho-L-serine + H2O = L-serine + phosphate</text>
        <dbReference type="Rhea" id="RHEA:21208"/>
        <dbReference type="ChEBI" id="CHEBI:15377"/>
        <dbReference type="ChEBI" id="CHEBI:33384"/>
        <dbReference type="ChEBI" id="CHEBI:43474"/>
        <dbReference type="ChEBI" id="CHEBI:57524"/>
        <dbReference type="EC" id="3.1.3.3"/>
    </reaction>
</comment>
<dbReference type="PATRIC" id="fig|1393736.3.peg.1271"/>
<comment type="cofactor">
    <cofactor evidence="1">
        <name>Mg(2+)</name>
        <dbReference type="ChEBI" id="CHEBI:18420"/>
    </cofactor>
</comment>
<evidence type="ECO:0000256" key="13">
    <source>
        <dbReference type="ARBA" id="ARBA00048523"/>
    </source>
</evidence>
<dbReference type="UniPathway" id="UPA00135">
    <property type="reaction ID" value="UER00198"/>
</dbReference>
<evidence type="ECO:0000256" key="2">
    <source>
        <dbReference type="ARBA" id="ARBA00005135"/>
    </source>
</evidence>
<dbReference type="CDD" id="cd07500">
    <property type="entry name" value="HAD_PSP"/>
    <property type="match status" value="1"/>
</dbReference>
<dbReference type="Proteomes" id="UP000023464">
    <property type="component" value="Unassembled WGS sequence"/>
</dbReference>
<dbReference type="SFLD" id="SFLDG01137">
    <property type="entry name" value="C1.6.1:_Phosphoserine_Phosphat"/>
    <property type="match status" value="1"/>
</dbReference>
<dbReference type="GO" id="GO:0000287">
    <property type="term" value="F:magnesium ion binding"/>
    <property type="evidence" value="ECO:0007669"/>
    <property type="project" value="TreeGrafter"/>
</dbReference>
<comment type="caution">
    <text evidence="16">The sequence shown here is derived from an EMBL/GenBank/DDBJ whole genome shotgun (WGS) entry which is preliminary data.</text>
</comment>
<evidence type="ECO:0000313" key="16">
    <source>
        <dbReference type="EMBL" id="EYU16254.1"/>
    </source>
</evidence>
<dbReference type="InterPro" id="IPR004469">
    <property type="entry name" value="PSP"/>
</dbReference>
<dbReference type="FunFam" id="1.10.150.210:FF:000001">
    <property type="entry name" value="Phosphoserine phosphatase"/>
    <property type="match status" value="1"/>
</dbReference>
<dbReference type="GO" id="GO:0006564">
    <property type="term" value="P:L-serine biosynthetic process"/>
    <property type="evidence" value="ECO:0007669"/>
    <property type="project" value="UniProtKB-KW"/>
</dbReference>
<dbReference type="SFLD" id="SFLDF00029">
    <property type="entry name" value="phosphoserine_phosphatase"/>
    <property type="match status" value="1"/>
</dbReference>
<feature type="active site" description="Proton donor" evidence="14">
    <location>
        <position position="119"/>
    </location>
</feature>
<evidence type="ECO:0000256" key="6">
    <source>
        <dbReference type="ARBA" id="ARBA00022605"/>
    </source>
</evidence>
<keyword evidence="8 16" id="KW-0378">Hydrolase</keyword>
<name>A0A022PL74_9GAMM</name>
<dbReference type="NCBIfam" id="TIGR01488">
    <property type="entry name" value="HAD-SF-IB"/>
    <property type="match status" value="1"/>
</dbReference>
<evidence type="ECO:0000256" key="1">
    <source>
        <dbReference type="ARBA" id="ARBA00001946"/>
    </source>
</evidence>
<dbReference type="SUPFAM" id="SSF56784">
    <property type="entry name" value="HAD-like"/>
    <property type="match status" value="1"/>
</dbReference>
<dbReference type="Gene3D" id="3.30.70.2020">
    <property type="match status" value="1"/>
</dbReference>
<dbReference type="EC" id="3.1.3.3" evidence="4"/>
<dbReference type="RefSeq" id="WP_036777071.1">
    <property type="nucleotide sequence ID" value="NZ_CAWLTM010000102.1"/>
</dbReference>
<feature type="active site" description="Nucleophile" evidence="14">
    <location>
        <position position="117"/>
    </location>
</feature>
<dbReference type="SFLD" id="SFLDS00003">
    <property type="entry name" value="Haloacid_Dehalogenase"/>
    <property type="match status" value="1"/>
</dbReference>
<dbReference type="AlphaFoldDB" id="A0A022PL74"/>
<evidence type="ECO:0000259" key="15">
    <source>
        <dbReference type="Pfam" id="PF18429"/>
    </source>
</evidence>
<evidence type="ECO:0000256" key="8">
    <source>
        <dbReference type="ARBA" id="ARBA00022801"/>
    </source>
</evidence>
<keyword evidence="9" id="KW-0460">Magnesium</keyword>
<evidence type="ECO:0000256" key="9">
    <source>
        <dbReference type="ARBA" id="ARBA00022842"/>
    </source>
</evidence>
<comment type="pathway">
    <text evidence="2">Amino-acid biosynthesis; L-serine biosynthesis; L-serine from 3-phospho-D-glycerate: step 3/3.</text>
</comment>
<dbReference type="GO" id="GO:0005737">
    <property type="term" value="C:cytoplasm"/>
    <property type="evidence" value="ECO:0007669"/>
    <property type="project" value="TreeGrafter"/>
</dbReference>
<gene>
    <name evidence="16" type="ORF">BA1DRAFT_01250</name>
</gene>
<accession>A0A022PL74</accession>
<dbReference type="PANTHER" id="PTHR43344:SF2">
    <property type="entry name" value="PHOSPHOSERINE PHOSPHATASE"/>
    <property type="match status" value="1"/>
</dbReference>
<sequence>MSNNLAYHYLPEEVHKWPGLPLSLSGEEVMPLDYRAGDSGWLIYGRGLDKQRISNFQYRLGAAIVIVSSWRIDDYQVVRIAGNLTTRIKRLADECRLDVVPLGQIPRLRSPGLLVMDMDSTAIQIECIDEIARLAGVGDKVAEITERAMQGELDFSDSLRERVAQLAGADADILRQVVENLPFMPGLTSLVRKLQSLDWHVAIASGGFTYFADHLRQNLRLVAAVANKLEVKNGKLTGKVIGPIVDAKYKAATLVKLAKKLDIPLEQTVAIGDGANDLKMIRKAGLGIAYHAKPKVYAQSKVTIRHADLMGVLCVLSCGLKHEER</sequence>
<comment type="similarity">
    <text evidence="3">Belongs to the HAD-like hydrolase superfamily. SerB family.</text>
</comment>
<evidence type="ECO:0000256" key="11">
    <source>
        <dbReference type="ARBA" id="ARBA00031693"/>
    </source>
</evidence>
<evidence type="ECO:0000256" key="14">
    <source>
        <dbReference type="PIRSR" id="PIRSR604469-1"/>
    </source>
</evidence>
<dbReference type="InterPro" id="IPR023214">
    <property type="entry name" value="HAD_sf"/>
</dbReference>
<keyword evidence="6" id="KW-0028">Amino-acid biosynthesis</keyword>
<evidence type="ECO:0000313" key="17">
    <source>
        <dbReference type="Proteomes" id="UP000023464"/>
    </source>
</evidence>
<evidence type="ECO:0000256" key="3">
    <source>
        <dbReference type="ARBA" id="ARBA00009184"/>
    </source>
</evidence>
<dbReference type="Pfam" id="PF18429">
    <property type="entry name" value="DUF5609"/>
    <property type="match status" value="1"/>
</dbReference>